<feature type="transmembrane region" description="Helical" evidence="14">
    <location>
        <begin position="170"/>
        <end position="193"/>
    </location>
</feature>
<keyword evidence="12" id="KW-0902">Two-component regulatory system</keyword>
<dbReference type="eggNOG" id="COG2205">
    <property type="taxonomic scope" value="Bacteria"/>
</dbReference>
<evidence type="ECO:0000256" key="5">
    <source>
        <dbReference type="ARBA" id="ARBA00022553"/>
    </source>
</evidence>
<dbReference type="Pfam" id="PF02518">
    <property type="entry name" value="HATPase_c"/>
    <property type="match status" value="1"/>
</dbReference>
<dbReference type="InterPro" id="IPR036890">
    <property type="entry name" value="HATPase_C_sf"/>
</dbReference>
<dbReference type="PROSITE" id="PS50109">
    <property type="entry name" value="HIS_KIN"/>
    <property type="match status" value="1"/>
</dbReference>
<dbReference type="EC" id="2.7.13.3" evidence="3"/>
<dbReference type="CDD" id="cd06225">
    <property type="entry name" value="HAMP"/>
    <property type="match status" value="1"/>
</dbReference>
<evidence type="ECO:0000259" key="16">
    <source>
        <dbReference type="PROSITE" id="PS50885"/>
    </source>
</evidence>
<dbReference type="SMART" id="SM00387">
    <property type="entry name" value="HATPase_c"/>
    <property type="match status" value="1"/>
</dbReference>
<keyword evidence="10" id="KW-0067">ATP-binding</keyword>
<dbReference type="InterPro" id="IPR003660">
    <property type="entry name" value="HAMP_dom"/>
</dbReference>
<reference evidence="17" key="1">
    <citation type="submission" date="2009-07" db="EMBL/GenBank/DDBJ databases">
        <authorList>
            <person name="Weinstock G."/>
            <person name="Sodergren E."/>
            <person name="Clifton S."/>
            <person name="Fulton L."/>
            <person name="Fulton B."/>
            <person name="Courtney L."/>
            <person name="Fronick C."/>
            <person name="Harrison M."/>
            <person name="Strong C."/>
            <person name="Farmer C."/>
            <person name="Delahaunty K."/>
            <person name="Markovic C."/>
            <person name="Hall O."/>
            <person name="Minx P."/>
            <person name="Tomlinson C."/>
            <person name="Mitreva M."/>
            <person name="Nelson J."/>
            <person name="Hou S."/>
            <person name="Wollam A."/>
            <person name="Pepin K.H."/>
            <person name="Johnson M."/>
            <person name="Bhonagiri V."/>
            <person name="Nash W.E."/>
            <person name="Warren W."/>
            <person name="Chinwalla A."/>
            <person name="Mardis E.R."/>
            <person name="Wilson R.K."/>
        </authorList>
    </citation>
    <scope>NUCLEOTIDE SEQUENCE [LARGE SCALE GENOMIC DNA]</scope>
    <source>
        <strain evidence="17">DSM 14469</strain>
    </source>
</reference>
<dbReference type="GO" id="GO:0005524">
    <property type="term" value="F:ATP binding"/>
    <property type="evidence" value="ECO:0007669"/>
    <property type="project" value="UniProtKB-KW"/>
</dbReference>
<dbReference type="InterPro" id="IPR003661">
    <property type="entry name" value="HisK_dim/P_dom"/>
</dbReference>
<dbReference type="STRING" id="168384.SAMN05660368_00380"/>
<feature type="domain" description="HAMP" evidence="16">
    <location>
        <begin position="194"/>
        <end position="246"/>
    </location>
</feature>
<comment type="subcellular location">
    <subcellularLocation>
        <location evidence="2">Cell membrane</location>
        <topology evidence="2">Multi-pass membrane protein</topology>
    </subcellularLocation>
</comment>
<dbReference type="SUPFAM" id="SSF55874">
    <property type="entry name" value="ATPase domain of HSP90 chaperone/DNA topoisomerase II/histidine kinase"/>
    <property type="match status" value="1"/>
</dbReference>
<evidence type="ECO:0000256" key="1">
    <source>
        <dbReference type="ARBA" id="ARBA00000085"/>
    </source>
</evidence>
<dbReference type="InterPro" id="IPR050398">
    <property type="entry name" value="HssS/ArlS-like"/>
</dbReference>
<evidence type="ECO:0000256" key="6">
    <source>
        <dbReference type="ARBA" id="ARBA00022679"/>
    </source>
</evidence>
<evidence type="ECO:0000256" key="14">
    <source>
        <dbReference type="SAM" id="Phobius"/>
    </source>
</evidence>
<dbReference type="InterPro" id="IPR036097">
    <property type="entry name" value="HisK_dim/P_sf"/>
</dbReference>
<dbReference type="Gene3D" id="3.30.565.10">
    <property type="entry name" value="Histidine kinase-like ATPase, C-terminal domain"/>
    <property type="match status" value="1"/>
</dbReference>
<feature type="domain" description="Histidine kinase" evidence="15">
    <location>
        <begin position="261"/>
        <end position="469"/>
    </location>
</feature>
<evidence type="ECO:0000313" key="17">
    <source>
        <dbReference type="EMBL" id="EET60940.1"/>
    </source>
</evidence>
<dbReference type="Gene3D" id="1.10.287.130">
    <property type="match status" value="1"/>
</dbReference>
<comment type="catalytic activity">
    <reaction evidence="1">
        <text>ATP + protein L-histidine = ADP + protein N-phospho-L-histidine.</text>
        <dbReference type="EC" id="2.7.13.3"/>
    </reaction>
</comment>
<dbReference type="SUPFAM" id="SSF158472">
    <property type="entry name" value="HAMP domain-like"/>
    <property type="match status" value="1"/>
</dbReference>
<evidence type="ECO:0000256" key="9">
    <source>
        <dbReference type="ARBA" id="ARBA00022777"/>
    </source>
</evidence>
<evidence type="ECO:0000256" key="11">
    <source>
        <dbReference type="ARBA" id="ARBA00022989"/>
    </source>
</evidence>
<keyword evidence="9 17" id="KW-0418">Kinase</keyword>
<evidence type="ECO:0000256" key="12">
    <source>
        <dbReference type="ARBA" id="ARBA00023012"/>
    </source>
</evidence>
<evidence type="ECO:0000256" key="2">
    <source>
        <dbReference type="ARBA" id="ARBA00004651"/>
    </source>
</evidence>
<evidence type="ECO:0000313" key="18">
    <source>
        <dbReference type="Proteomes" id="UP000005561"/>
    </source>
</evidence>
<name>C6LEF7_9FIRM</name>
<organism evidence="17 18">
    <name type="scientific">Marvinbryantia formatexigens DSM 14469</name>
    <dbReference type="NCBI Taxonomy" id="478749"/>
    <lineage>
        <taxon>Bacteria</taxon>
        <taxon>Bacillati</taxon>
        <taxon>Bacillota</taxon>
        <taxon>Clostridia</taxon>
        <taxon>Lachnospirales</taxon>
        <taxon>Lachnospiraceae</taxon>
        <taxon>Marvinbryantia</taxon>
    </lineage>
</organism>
<keyword evidence="11 14" id="KW-1133">Transmembrane helix</keyword>
<dbReference type="Pfam" id="PF00512">
    <property type="entry name" value="HisKA"/>
    <property type="match status" value="1"/>
</dbReference>
<dbReference type="InterPro" id="IPR004358">
    <property type="entry name" value="Sig_transdc_His_kin-like_C"/>
</dbReference>
<evidence type="ECO:0000256" key="8">
    <source>
        <dbReference type="ARBA" id="ARBA00022741"/>
    </source>
</evidence>
<dbReference type="CDD" id="cd00075">
    <property type="entry name" value="HATPase"/>
    <property type="match status" value="1"/>
</dbReference>
<comment type="caution">
    <text evidence="17">The sequence shown here is derived from an EMBL/GenBank/DDBJ whole genome shotgun (WGS) entry which is preliminary data.</text>
</comment>
<proteinExistence type="predicted"/>
<keyword evidence="8" id="KW-0547">Nucleotide-binding</keyword>
<dbReference type="RefSeq" id="WP_006861800.1">
    <property type="nucleotide sequence ID" value="NZ_ACCL02000008.1"/>
</dbReference>
<dbReference type="AlphaFoldDB" id="C6LEF7"/>
<evidence type="ECO:0000256" key="3">
    <source>
        <dbReference type="ARBA" id="ARBA00012438"/>
    </source>
</evidence>
<dbReference type="Gene3D" id="6.10.340.10">
    <property type="match status" value="1"/>
</dbReference>
<evidence type="ECO:0000256" key="10">
    <source>
        <dbReference type="ARBA" id="ARBA00022840"/>
    </source>
</evidence>
<dbReference type="PRINTS" id="PR00344">
    <property type="entry name" value="BCTRLSENSOR"/>
</dbReference>
<dbReference type="GO" id="GO:0005886">
    <property type="term" value="C:plasma membrane"/>
    <property type="evidence" value="ECO:0007669"/>
    <property type="project" value="UniProtKB-SubCell"/>
</dbReference>
<dbReference type="SMART" id="SM00388">
    <property type="entry name" value="HisKA"/>
    <property type="match status" value="1"/>
</dbReference>
<dbReference type="GO" id="GO:0000155">
    <property type="term" value="F:phosphorelay sensor kinase activity"/>
    <property type="evidence" value="ECO:0007669"/>
    <property type="project" value="InterPro"/>
</dbReference>
<dbReference type="EMBL" id="ACCL02000008">
    <property type="protein sequence ID" value="EET60940.1"/>
    <property type="molecule type" value="Genomic_DNA"/>
</dbReference>
<dbReference type="InterPro" id="IPR005467">
    <property type="entry name" value="His_kinase_dom"/>
</dbReference>
<dbReference type="SUPFAM" id="SSF47384">
    <property type="entry name" value="Homodimeric domain of signal transducing histidine kinase"/>
    <property type="match status" value="1"/>
</dbReference>
<evidence type="ECO:0000259" key="15">
    <source>
        <dbReference type="PROSITE" id="PS50109"/>
    </source>
</evidence>
<keyword evidence="6" id="KW-0808">Transferase</keyword>
<dbReference type="PANTHER" id="PTHR45528">
    <property type="entry name" value="SENSOR HISTIDINE KINASE CPXA"/>
    <property type="match status" value="1"/>
</dbReference>
<accession>C6LEF7</accession>
<gene>
    <name evidence="17" type="ORF">BRYFOR_07006</name>
</gene>
<evidence type="ECO:0000256" key="4">
    <source>
        <dbReference type="ARBA" id="ARBA00022475"/>
    </source>
</evidence>
<keyword evidence="18" id="KW-1185">Reference proteome</keyword>
<keyword evidence="7 14" id="KW-0812">Transmembrane</keyword>
<dbReference type="Proteomes" id="UP000005561">
    <property type="component" value="Unassembled WGS sequence"/>
</dbReference>
<sequence>MKLSVKISAAAAGLLLLLSQLFSVWSLGESRWQIIGNTVGLEWERLEADGKEFEKQWSGQMNYLKNDKLRKQWAVEVFRSICKENSVLYSGGEELSNTTPYEFDVQGKESSFGARFASATGGALPAQSRLFLEKLGEKYLLICFWKSSSTDFGIVRFRDVSAVYAESRALLLRGAGVAFFLALILVGSLMLILRKILEPFYRLRDAANVIAGGNYEERVACRSRDEVGEVAASFNCMAEHVQEHVRALSEANEKQRQLLGALSHELKTPMTAIQGYAELLQKVELPSARRMDALAYIEEECKRLSRLAVKMLQIVELSGEEKIEKHVIRLPELFRRAETLTRCSLQKKRIHLDMQIQVTGMEGDGDLLLSFLTNLIDNAAKASREGAVIRLTASQDGIFVKDEGCGILPEELDRIAEPFYMVDKSRSRKEGGAGLGLALCSQIARLHGGKLVIKSTPGEGSTIGLSWIT</sequence>
<keyword evidence="4" id="KW-1003">Cell membrane</keyword>
<keyword evidence="5" id="KW-0597">Phosphoprotein</keyword>
<dbReference type="InterPro" id="IPR003594">
    <property type="entry name" value="HATPase_dom"/>
</dbReference>
<dbReference type="CDD" id="cd00082">
    <property type="entry name" value="HisKA"/>
    <property type="match status" value="1"/>
</dbReference>
<dbReference type="PANTHER" id="PTHR45528:SF1">
    <property type="entry name" value="SENSOR HISTIDINE KINASE CPXA"/>
    <property type="match status" value="1"/>
</dbReference>
<dbReference type="Pfam" id="PF00672">
    <property type="entry name" value="HAMP"/>
    <property type="match status" value="1"/>
</dbReference>
<evidence type="ECO:0000256" key="7">
    <source>
        <dbReference type="ARBA" id="ARBA00022692"/>
    </source>
</evidence>
<dbReference type="OrthoDB" id="9786919at2"/>
<protein>
    <recommendedName>
        <fullName evidence="3">histidine kinase</fullName>
        <ecNumber evidence="3">2.7.13.3</ecNumber>
    </recommendedName>
</protein>
<keyword evidence="13 14" id="KW-0472">Membrane</keyword>
<dbReference type="SMART" id="SM00304">
    <property type="entry name" value="HAMP"/>
    <property type="match status" value="1"/>
</dbReference>
<dbReference type="PROSITE" id="PS50885">
    <property type="entry name" value="HAMP"/>
    <property type="match status" value="1"/>
</dbReference>
<evidence type="ECO:0000256" key="13">
    <source>
        <dbReference type="ARBA" id="ARBA00023136"/>
    </source>
</evidence>